<keyword evidence="4" id="KW-0560">Oxidoreductase</keyword>
<dbReference type="PANTHER" id="PTHR10961">
    <property type="entry name" value="PEROXISOMAL SARCOSINE OXIDASE"/>
    <property type="match status" value="1"/>
</dbReference>
<dbReference type="Pfam" id="PF01266">
    <property type="entry name" value="DAO"/>
    <property type="match status" value="1"/>
</dbReference>
<dbReference type="GO" id="GO:0050660">
    <property type="term" value="F:flavin adenine dinucleotide binding"/>
    <property type="evidence" value="ECO:0007669"/>
    <property type="project" value="InterPro"/>
</dbReference>
<comment type="cofactor">
    <cofactor evidence="1">
        <name>FAD</name>
        <dbReference type="ChEBI" id="CHEBI:57692"/>
    </cofactor>
</comment>
<dbReference type="SUPFAM" id="SSF51905">
    <property type="entry name" value="FAD/NAD(P)-binding domain"/>
    <property type="match status" value="1"/>
</dbReference>
<evidence type="ECO:0000256" key="3">
    <source>
        <dbReference type="ARBA" id="ARBA00022827"/>
    </source>
</evidence>
<evidence type="ECO:0000259" key="5">
    <source>
        <dbReference type="Pfam" id="PF01266"/>
    </source>
</evidence>
<proteinExistence type="predicted"/>
<dbReference type="Gene3D" id="3.50.50.60">
    <property type="entry name" value="FAD/NAD(P)-binding domain"/>
    <property type="match status" value="1"/>
</dbReference>
<name>A0A382ZI79_9ZZZZ</name>
<feature type="non-terminal residue" evidence="6">
    <location>
        <position position="169"/>
    </location>
</feature>
<keyword evidence="3" id="KW-0274">FAD</keyword>
<sequence length="169" mass="18595">MATERYDAIVVGAGGMGSAALYHLARRGVRACAVERFAIAHDRGSSHGDTRIIRKAYMEHPDYVPLLHRAYALWEELEGEGMGELFARIGLLVAGDPATEAMRGQAACYREHDLPHETLDATALAARYPDFALPAAWSVFYDPLGGFLRVEDCVRRHAELARAHGAVIY</sequence>
<dbReference type="PANTHER" id="PTHR10961:SF7">
    <property type="entry name" value="FAD DEPENDENT OXIDOREDUCTASE DOMAIN-CONTAINING PROTEIN"/>
    <property type="match status" value="1"/>
</dbReference>
<dbReference type="AlphaFoldDB" id="A0A382ZI79"/>
<organism evidence="6">
    <name type="scientific">marine metagenome</name>
    <dbReference type="NCBI Taxonomy" id="408172"/>
    <lineage>
        <taxon>unclassified sequences</taxon>
        <taxon>metagenomes</taxon>
        <taxon>ecological metagenomes</taxon>
    </lineage>
</organism>
<evidence type="ECO:0000256" key="2">
    <source>
        <dbReference type="ARBA" id="ARBA00022630"/>
    </source>
</evidence>
<gene>
    <name evidence="6" type="ORF">METZ01_LOCUS447629</name>
</gene>
<reference evidence="6" key="1">
    <citation type="submission" date="2018-05" db="EMBL/GenBank/DDBJ databases">
        <authorList>
            <person name="Lanie J.A."/>
            <person name="Ng W.-L."/>
            <person name="Kazmierczak K.M."/>
            <person name="Andrzejewski T.M."/>
            <person name="Davidsen T.M."/>
            <person name="Wayne K.J."/>
            <person name="Tettelin H."/>
            <person name="Glass J.I."/>
            <person name="Rusch D."/>
            <person name="Podicherti R."/>
            <person name="Tsui H.-C.T."/>
            <person name="Winkler M.E."/>
        </authorList>
    </citation>
    <scope>NUCLEOTIDE SEQUENCE</scope>
</reference>
<dbReference type="Gene3D" id="3.30.9.10">
    <property type="entry name" value="D-Amino Acid Oxidase, subunit A, domain 2"/>
    <property type="match status" value="1"/>
</dbReference>
<dbReference type="InterPro" id="IPR036188">
    <property type="entry name" value="FAD/NAD-bd_sf"/>
</dbReference>
<dbReference type="GO" id="GO:0008115">
    <property type="term" value="F:sarcosine oxidase activity"/>
    <property type="evidence" value="ECO:0007669"/>
    <property type="project" value="TreeGrafter"/>
</dbReference>
<evidence type="ECO:0000313" key="6">
    <source>
        <dbReference type="EMBL" id="SVD94775.1"/>
    </source>
</evidence>
<feature type="domain" description="FAD dependent oxidoreductase" evidence="5">
    <location>
        <begin position="7"/>
        <end position="169"/>
    </location>
</feature>
<keyword evidence="2" id="KW-0285">Flavoprotein</keyword>
<evidence type="ECO:0000256" key="1">
    <source>
        <dbReference type="ARBA" id="ARBA00001974"/>
    </source>
</evidence>
<protein>
    <recommendedName>
        <fullName evidence="5">FAD dependent oxidoreductase domain-containing protein</fullName>
    </recommendedName>
</protein>
<dbReference type="EMBL" id="UINC01183836">
    <property type="protein sequence ID" value="SVD94775.1"/>
    <property type="molecule type" value="Genomic_DNA"/>
</dbReference>
<accession>A0A382ZI79</accession>
<dbReference type="InterPro" id="IPR006076">
    <property type="entry name" value="FAD-dep_OxRdtase"/>
</dbReference>
<evidence type="ECO:0000256" key="4">
    <source>
        <dbReference type="ARBA" id="ARBA00023002"/>
    </source>
</evidence>
<dbReference type="InterPro" id="IPR045170">
    <property type="entry name" value="MTOX"/>
</dbReference>